<evidence type="ECO:0000313" key="4">
    <source>
        <dbReference type="EMBL" id="OAQ25633.1"/>
    </source>
</evidence>
<dbReference type="Proteomes" id="UP000078512">
    <property type="component" value="Unassembled WGS sequence"/>
</dbReference>
<dbReference type="SMART" id="SM00612">
    <property type="entry name" value="Kelch"/>
    <property type="match status" value="4"/>
</dbReference>
<dbReference type="PANTHER" id="PTHR46093">
    <property type="entry name" value="ACYL-COA-BINDING DOMAIN-CONTAINING PROTEIN 5"/>
    <property type="match status" value="1"/>
</dbReference>
<evidence type="ECO:0000256" key="3">
    <source>
        <dbReference type="SAM" id="MobiDB-lite"/>
    </source>
</evidence>
<protein>
    <submittedName>
        <fullName evidence="4">Galactose oxidase</fullName>
    </submittedName>
</protein>
<dbReference type="Pfam" id="PF13415">
    <property type="entry name" value="Beta-prop_FBX42"/>
    <property type="match status" value="1"/>
</dbReference>
<organism evidence="4 5">
    <name type="scientific">Linnemannia elongata AG-77</name>
    <dbReference type="NCBI Taxonomy" id="1314771"/>
    <lineage>
        <taxon>Eukaryota</taxon>
        <taxon>Fungi</taxon>
        <taxon>Fungi incertae sedis</taxon>
        <taxon>Mucoromycota</taxon>
        <taxon>Mortierellomycotina</taxon>
        <taxon>Mortierellomycetes</taxon>
        <taxon>Mortierellales</taxon>
        <taxon>Mortierellaceae</taxon>
        <taxon>Linnemannia</taxon>
    </lineage>
</organism>
<dbReference type="Gene3D" id="2.120.10.80">
    <property type="entry name" value="Kelch-type beta propeller"/>
    <property type="match status" value="2"/>
</dbReference>
<dbReference type="STRING" id="1314771.A0A197JKZ0"/>
<feature type="region of interest" description="Disordered" evidence="3">
    <location>
        <begin position="1"/>
        <end position="33"/>
    </location>
</feature>
<name>A0A197JKZ0_9FUNG</name>
<dbReference type="EMBL" id="KV442076">
    <property type="protein sequence ID" value="OAQ25633.1"/>
    <property type="molecule type" value="Genomic_DNA"/>
</dbReference>
<feature type="region of interest" description="Disordered" evidence="3">
    <location>
        <begin position="51"/>
        <end position="141"/>
    </location>
</feature>
<keyword evidence="1" id="KW-0880">Kelch repeat</keyword>
<keyword evidence="2" id="KW-0677">Repeat</keyword>
<dbReference type="Pfam" id="PF24681">
    <property type="entry name" value="Kelch_KLHDC2_KLHL20_DRC7"/>
    <property type="match status" value="1"/>
</dbReference>
<dbReference type="SUPFAM" id="SSF117281">
    <property type="entry name" value="Kelch motif"/>
    <property type="match status" value="2"/>
</dbReference>
<dbReference type="OrthoDB" id="10251809at2759"/>
<gene>
    <name evidence="4" type="ORF">K457DRAFT_80256</name>
</gene>
<feature type="compositionally biased region" description="Basic and acidic residues" evidence="3">
    <location>
        <begin position="121"/>
        <end position="130"/>
    </location>
</feature>
<dbReference type="InterPro" id="IPR006652">
    <property type="entry name" value="Kelch_1"/>
</dbReference>
<evidence type="ECO:0000256" key="1">
    <source>
        <dbReference type="ARBA" id="ARBA00022441"/>
    </source>
</evidence>
<evidence type="ECO:0000256" key="2">
    <source>
        <dbReference type="ARBA" id="ARBA00022737"/>
    </source>
</evidence>
<proteinExistence type="predicted"/>
<accession>A0A197JKZ0</accession>
<feature type="compositionally biased region" description="Basic and acidic residues" evidence="3">
    <location>
        <begin position="100"/>
        <end position="109"/>
    </location>
</feature>
<dbReference type="InterPro" id="IPR015915">
    <property type="entry name" value="Kelch-typ_b-propeller"/>
</dbReference>
<keyword evidence="5" id="KW-1185">Reference proteome</keyword>
<dbReference type="PANTHER" id="PTHR46093:SF3">
    <property type="entry name" value="ACYL-COA-BINDING DOMAIN-CONTAINING PROTEIN 4"/>
    <property type="match status" value="1"/>
</dbReference>
<dbReference type="AlphaFoldDB" id="A0A197JKZ0"/>
<reference evidence="4 5" key="1">
    <citation type="submission" date="2016-05" db="EMBL/GenBank/DDBJ databases">
        <title>Genome sequencing reveals origins of a unique bacterial endosymbiosis in the earliest lineages of terrestrial Fungi.</title>
        <authorList>
            <consortium name="DOE Joint Genome Institute"/>
            <person name="Uehling J."/>
            <person name="Gryganskyi A."/>
            <person name="Hameed K."/>
            <person name="Tschaplinski T."/>
            <person name="Misztal P."/>
            <person name="Wu S."/>
            <person name="Desiro A."/>
            <person name="Vande Pol N."/>
            <person name="Du Z.-Y."/>
            <person name="Zienkiewicz A."/>
            <person name="Zienkiewicz K."/>
            <person name="Morin E."/>
            <person name="Tisserant E."/>
            <person name="Splivallo R."/>
            <person name="Hainaut M."/>
            <person name="Henrissat B."/>
            <person name="Ohm R."/>
            <person name="Kuo A."/>
            <person name="Yan J."/>
            <person name="Lipzen A."/>
            <person name="Nolan M."/>
            <person name="Labutti K."/>
            <person name="Barry K."/>
            <person name="Goldstein A."/>
            <person name="Labbe J."/>
            <person name="Schadt C."/>
            <person name="Tuskan G."/>
            <person name="Grigoriev I."/>
            <person name="Martin F."/>
            <person name="Vilgalys R."/>
            <person name="Bonito G."/>
        </authorList>
    </citation>
    <scope>NUCLEOTIDE SEQUENCE [LARGE SCALE GENOMIC DNA]</scope>
    <source>
        <strain evidence="4 5">AG-77</strain>
    </source>
</reference>
<evidence type="ECO:0000313" key="5">
    <source>
        <dbReference type="Proteomes" id="UP000078512"/>
    </source>
</evidence>
<feature type="compositionally biased region" description="Low complexity" evidence="3">
    <location>
        <begin position="74"/>
        <end position="96"/>
    </location>
</feature>
<sequence length="477" mass="52179">MTSGSIVQSTTPVPLTAAPSQEHSLPDQGSVSSVNLSAAKGTTLETTALATGAGNTAKSAPAGSDQYATAVAVSSASAQQSQQRSQQNNQSSSSSSHATHGHDRGRGRQAESTSSSNKNRTRTESSKDVPRPSATVAPAPIPAMHWTRAKVHGQIPPKDLRAQTVNLVGESVYVFGGCDPKNCFNTLYIFDADTMHWSQPKTYGSIPPPCRAHSSTLVDNKRLYVFGGGDGPQYFNELYMLDTDEENYGIDIFHLASQRTDTLTWTNPQTTGKRPRRRRAHTTCVYNNCIYVFGGGDGVQALNDTYQLNLADMHWTELKTTGAIPISRGYHTSNLIKNHFIVYGGSDGHECFSDVHVLDLETNEWTKIDINRPLPRLSHTATQVGSYLFVIGGHDGSRYSCDVMMLNLVTWSWETRKVYGIPPAGRGYHASLLYDSRLFMFGGYDGQTVFDDIYILDLSTCAYLPQITDFQVLKDGL</sequence>